<feature type="region of interest" description="Disordered" evidence="1">
    <location>
        <begin position="1"/>
        <end position="22"/>
    </location>
</feature>
<organism evidence="2 3">
    <name type="scientific">Trifolium medium</name>
    <dbReference type="NCBI Taxonomy" id="97028"/>
    <lineage>
        <taxon>Eukaryota</taxon>
        <taxon>Viridiplantae</taxon>
        <taxon>Streptophyta</taxon>
        <taxon>Embryophyta</taxon>
        <taxon>Tracheophyta</taxon>
        <taxon>Spermatophyta</taxon>
        <taxon>Magnoliopsida</taxon>
        <taxon>eudicotyledons</taxon>
        <taxon>Gunneridae</taxon>
        <taxon>Pentapetalae</taxon>
        <taxon>rosids</taxon>
        <taxon>fabids</taxon>
        <taxon>Fabales</taxon>
        <taxon>Fabaceae</taxon>
        <taxon>Papilionoideae</taxon>
        <taxon>50 kb inversion clade</taxon>
        <taxon>NPAAA clade</taxon>
        <taxon>Hologalegina</taxon>
        <taxon>IRL clade</taxon>
        <taxon>Trifolieae</taxon>
        <taxon>Trifolium</taxon>
    </lineage>
</organism>
<dbReference type="EMBL" id="LXQA010052731">
    <property type="protein sequence ID" value="MCI03609.1"/>
    <property type="molecule type" value="Genomic_DNA"/>
</dbReference>
<keyword evidence="3" id="KW-1185">Reference proteome</keyword>
<evidence type="ECO:0000313" key="3">
    <source>
        <dbReference type="Proteomes" id="UP000265520"/>
    </source>
</evidence>
<dbReference type="Proteomes" id="UP000265520">
    <property type="component" value="Unassembled WGS sequence"/>
</dbReference>
<dbReference type="AlphaFoldDB" id="A0A392NWQ0"/>
<accession>A0A392NWQ0</accession>
<reference evidence="2 3" key="1">
    <citation type="journal article" date="2018" name="Front. Plant Sci.">
        <title>Red Clover (Trifolium pratense) and Zigzag Clover (T. medium) - A Picture of Genomic Similarities and Differences.</title>
        <authorList>
            <person name="Dluhosova J."/>
            <person name="Istvanek J."/>
            <person name="Nedelnik J."/>
            <person name="Repkova J."/>
        </authorList>
    </citation>
    <scope>NUCLEOTIDE SEQUENCE [LARGE SCALE GENOMIC DNA]</scope>
    <source>
        <strain evidence="3">cv. 10/8</strain>
        <tissue evidence="2">Leaf</tissue>
    </source>
</reference>
<proteinExistence type="predicted"/>
<name>A0A392NWQ0_9FABA</name>
<evidence type="ECO:0000313" key="2">
    <source>
        <dbReference type="EMBL" id="MCI03609.1"/>
    </source>
</evidence>
<protein>
    <submittedName>
        <fullName evidence="2">Uncharacterized protein</fullName>
    </submittedName>
</protein>
<sequence>LQDRTDCSMSVGMQPDEDNWPQRQQHKMKLIVALVVVEEVVV</sequence>
<evidence type="ECO:0000256" key="1">
    <source>
        <dbReference type="SAM" id="MobiDB-lite"/>
    </source>
</evidence>
<feature type="non-terminal residue" evidence="2">
    <location>
        <position position="1"/>
    </location>
</feature>
<comment type="caution">
    <text evidence="2">The sequence shown here is derived from an EMBL/GenBank/DDBJ whole genome shotgun (WGS) entry which is preliminary data.</text>
</comment>